<organism evidence="3 4">
    <name type="scientific">Aspergillus calidoustus</name>
    <dbReference type="NCBI Taxonomy" id="454130"/>
    <lineage>
        <taxon>Eukaryota</taxon>
        <taxon>Fungi</taxon>
        <taxon>Dikarya</taxon>
        <taxon>Ascomycota</taxon>
        <taxon>Pezizomycotina</taxon>
        <taxon>Eurotiomycetes</taxon>
        <taxon>Eurotiomycetidae</taxon>
        <taxon>Eurotiales</taxon>
        <taxon>Aspergillaceae</taxon>
        <taxon>Aspergillus</taxon>
        <taxon>Aspergillus subgen. Nidulantes</taxon>
    </lineage>
</organism>
<dbReference type="Pfam" id="PF13561">
    <property type="entry name" value="adh_short_C2"/>
    <property type="match status" value="1"/>
</dbReference>
<gene>
    <name evidence="3" type="ORF">ASPCAL02271</name>
</gene>
<dbReference type="InterPro" id="IPR002347">
    <property type="entry name" value="SDR_fam"/>
</dbReference>
<dbReference type="PRINTS" id="PR00081">
    <property type="entry name" value="GDHRDH"/>
</dbReference>
<dbReference type="Proteomes" id="UP000054771">
    <property type="component" value="Unassembled WGS sequence"/>
</dbReference>
<dbReference type="EMBL" id="CDMC01000002">
    <property type="protein sequence ID" value="CEN59830.1"/>
    <property type="molecule type" value="Genomic_DNA"/>
</dbReference>
<dbReference type="InterPro" id="IPR001128">
    <property type="entry name" value="Cyt_P450"/>
</dbReference>
<dbReference type="InterPro" id="IPR036291">
    <property type="entry name" value="NAD(P)-bd_dom_sf"/>
</dbReference>
<dbReference type="SUPFAM" id="SSF51735">
    <property type="entry name" value="NAD(P)-binding Rossmann-fold domains"/>
    <property type="match status" value="1"/>
</dbReference>
<dbReference type="SUPFAM" id="SSF48264">
    <property type="entry name" value="Cytochrome P450"/>
    <property type="match status" value="1"/>
</dbReference>
<keyword evidence="2" id="KW-0521">NADP</keyword>
<keyword evidence="4" id="KW-1185">Reference proteome</keyword>
<dbReference type="AlphaFoldDB" id="A0A0U5GPT9"/>
<proteinExistence type="inferred from homology"/>
<accession>A0A0U5GPT9</accession>
<dbReference type="GO" id="GO:0020037">
    <property type="term" value="F:heme binding"/>
    <property type="evidence" value="ECO:0007669"/>
    <property type="project" value="InterPro"/>
</dbReference>
<dbReference type="Pfam" id="PF00067">
    <property type="entry name" value="p450"/>
    <property type="match status" value="1"/>
</dbReference>
<evidence type="ECO:0000313" key="3">
    <source>
        <dbReference type="EMBL" id="CEN59830.1"/>
    </source>
</evidence>
<dbReference type="GO" id="GO:0016705">
    <property type="term" value="F:oxidoreductase activity, acting on paired donors, with incorporation or reduction of molecular oxygen"/>
    <property type="evidence" value="ECO:0007669"/>
    <property type="project" value="InterPro"/>
</dbReference>
<dbReference type="GO" id="GO:0016616">
    <property type="term" value="F:oxidoreductase activity, acting on the CH-OH group of donors, NAD or NADP as acceptor"/>
    <property type="evidence" value="ECO:0007669"/>
    <property type="project" value="TreeGrafter"/>
</dbReference>
<evidence type="ECO:0000256" key="1">
    <source>
        <dbReference type="ARBA" id="ARBA00006484"/>
    </source>
</evidence>
<dbReference type="OrthoDB" id="1669814at2759"/>
<dbReference type="FunFam" id="3.40.50.720:FF:000084">
    <property type="entry name" value="Short-chain dehydrogenase reductase"/>
    <property type="match status" value="1"/>
</dbReference>
<dbReference type="GO" id="GO:0044550">
    <property type="term" value="P:secondary metabolite biosynthetic process"/>
    <property type="evidence" value="ECO:0007669"/>
    <property type="project" value="UniProtKB-ARBA"/>
</dbReference>
<comment type="similarity">
    <text evidence="1">Belongs to the short-chain dehydrogenases/reductases (SDR) family.</text>
</comment>
<dbReference type="GO" id="GO:0004497">
    <property type="term" value="F:monooxygenase activity"/>
    <property type="evidence" value="ECO:0007669"/>
    <property type="project" value="InterPro"/>
</dbReference>
<dbReference type="CDD" id="cd05233">
    <property type="entry name" value="SDR_c"/>
    <property type="match status" value="1"/>
</dbReference>
<reference evidence="4" key="1">
    <citation type="journal article" date="2016" name="Genome Announc.">
        <title>Draft genome sequences of fungus Aspergillus calidoustus.</title>
        <authorList>
            <person name="Horn F."/>
            <person name="Linde J."/>
            <person name="Mattern D.J."/>
            <person name="Walther G."/>
            <person name="Guthke R."/>
            <person name="Scherlach K."/>
            <person name="Martin K."/>
            <person name="Brakhage A.A."/>
            <person name="Petzke L."/>
            <person name="Valiante V."/>
        </authorList>
    </citation>
    <scope>NUCLEOTIDE SEQUENCE [LARGE SCALE GENOMIC DNA]</scope>
    <source>
        <strain evidence="4">SF006504</strain>
    </source>
</reference>
<dbReference type="InterPro" id="IPR020904">
    <property type="entry name" value="Sc_DH/Rdtase_CS"/>
</dbReference>
<dbReference type="PANTHER" id="PTHR42760:SF45">
    <property type="entry name" value="SHORT CHAIN DEHYDROGENASE_REDUCTASE FAMILY PROTEIN, PUTATIVE (AFU_ORTHOLOGUE AFUA_3G09150)-RELATED"/>
    <property type="match status" value="1"/>
</dbReference>
<name>A0A0U5GPT9_ASPCI</name>
<dbReference type="GO" id="GO:0048038">
    <property type="term" value="F:quinone binding"/>
    <property type="evidence" value="ECO:0007669"/>
    <property type="project" value="TreeGrafter"/>
</dbReference>
<dbReference type="PRINTS" id="PR00080">
    <property type="entry name" value="SDRFAMILY"/>
</dbReference>
<dbReference type="Gene3D" id="1.10.630.10">
    <property type="entry name" value="Cytochrome P450"/>
    <property type="match status" value="1"/>
</dbReference>
<dbReference type="GO" id="GO:0006633">
    <property type="term" value="P:fatty acid biosynthetic process"/>
    <property type="evidence" value="ECO:0007669"/>
    <property type="project" value="TreeGrafter"/>
</dbReference>
<evidence type="ECO:0000313" key="4">
    <source>
        <dbReference type="Proteomes" id="UP000054771"/>
    </source>
</evidence>
<sequence>MENLPDFLHPASKIPPTWAAVLAIIGFAVYRLLQIGRRDPRMPKGPPTVPILGNFHQIPSSGLYAKFRDWAAEYGPVFSLKFGPTNIIVLCDRKAVHALLDKKGAIYSIFSSKKQSMWIISRTRLCLTECRCLYRATVLLDDLLSNPGGFFNHVRRYTASSASVLAFGHRGPTFDSFWGHVVYDVMDRWTEAMEAGANPPVDEYPILKLIPKRFAYWKRRAIAAGEVFDTMWGKARRIVNERRASGIRRECITDNMLDEYNRKGWPMPQHAFNNLIGARYKSSVIDTRVDVSQNDQVTSWTHDTIRHFGRLDGAANVAGIAMGEGATTCETMTAESWDRMMDVNLKGVMLCMRAQLPHLPRPGGAIVNVSSTSGLRGLPHNAAYSASKFGVISLSESAAGEFGPLGVRINSLLPGPIDTAIFRDGEARGHFDSNALTKDTCLRRMGQAKEVAKVLCFLLSDDASYVTGAHWTVDGGYSAC</sequence>
<dbReference type="STRING" id="454130.A0A0U5GPT9"/>
<dbReference type="PANTHER" id="PTHR42760">
    <property type="entry name" value="SHORT-CHAIN DEHYDROGENASES/REDUCTASES FAMILY MEMBER"/>
    <property type="match status" value="1"/>
</dbReference>
<dbReference type="PROSITE" id="PS00061">
    <property type="entry name" value="ADH_SHORT"/>
    <property type="match status" value="1"/>
</dbReference>
<dbReference type="GO" id="GO:0005506">
    <property type="term" value="F:iron ion binding"/>
    <property type="evidence" value="ECO:0007669"/>
    <property type="project" value="InterPro"/>
</dbReference>
<evidence type="ECO:0000256" key="2">
    <source>
        <dbReference type="ARBA" id="ARBA00022857"/>
    </source>
</evidence>
<dbReference type="Gene3D" id="3.40.50.720">
    <property type="entry name" value="NAD(P)-binding Rossmann-like Domain"/>
    <property type="match status" value="1"/>
</dbReference>
<dbReference type="InterPro" id="IPR036396">
    <property type="entry name" value="Cyt_P450_sf"/>
</dbReference>
<protein>
    <submittedName>
        <fullName evidence="3">Uncharacterized protein</fullName>
    </submittedName>
</protein>